<evidence type="ECO:0000313" key="2">
    <source>
        <dbReference type="EMBL" id="SHK58737.1"/>
    </source>
</evidence>
<comment type="similarity">
    <text evidence="1">Belongs to the outer membrane factor (OMF) (TC 1.B.17) family.</text>
</comment>
<dbReference type="Proteomes" id="UP000185812">
    <property type="component" value="Unassembled WGS sequence"/>
</dbReference>
<dbReference type="OrthoDB" id="9791261at2"/>
<dbReference type="InterPro" id="IPR010131">
    <property type="entry name" value="MdtP/NodT-like"/>
</dbReference>
<reference evidence="3" key="1">
    <citation type="submission" date="2016-11" db="EMBL/GenBank/DDBJ databases">
        <authorList>
            <person name="Varghese N."/>
            <person name="Submissions S."/>
        </authorList>
    </citation>
    <scope>NUCLEOTIDE SEQUENCE [LARGE SCALE GENOMIC DNA]</scope>
    <source>
        <strain evidence="3">DSM 22212</strain>
    </source>
</reference>
<organism evidence="2 3">
    <name type="scientific">Rhodothermus profundi</name>
    <dbReference type="NCBI Taxonomy" id="633813"/>
    <lineage>
        <taxon>Bacteria</taxon>
        <taxon>Pseudomonadati</taxon>
        <taxon>Rhodothermota</taxon>
        <taxon>Rhodothermia</taxon>
        <taxon>Rhodothermales</taxon>
        <taxon>Rhodothermaceae</taxon>
        <taxon>Rhodothermus</taxon>
    </lineage>
</organism>
<protein>
    <submittedName>
        <fullName evidence="2">Outer membrane protein, cobalt-zinc-cadmium efflux system</fullName>
    </submittedName>
</protein>
<evidence type="ECO:0000256" key="1">
    <source>
        <dbReference type="ARBA" id="ARBA00007613"/>
    </source>
</evidence>
<dbReference type="AlphaFoldDB" id="A0A1M6TP72"/>
<accession>A0A1M6TP72</accession>
<dbReference type="Gene3D" id="1.20.1600.10">
    <property type="entry name" value="Outer membrane efflux proteins (OEP)"/>
    <property type="match status" value="1"/>
</dbReference>
<sequence>MAFSIRLYLWSSALLLLGLGCSAPRDLAWQPPRPLAADRPAYRPPKRPVLHAVADTGRTAEPLTLEAALRYTLQLNPELQAAAWEVRAREARTLQAGLWPNPELESEIDGAGATAPGLDPQDREMSLILSQELPLGGDPGAARRLALQEALLAGWNYEAMRLELVARTRQAFVEVLTAQERLRLADSLLQLARRFEQAVQARVSAGKAPPFEAQRAMVVRANAELAAREAAQLLEAARRQLRSLWGPTGPRFKRVVGTLQEVEPVPPFASLTPLLAQHPALAQFAARRALRQSELQLARARRIPNLNLVAGLVRYGNTGTQAFRLGLRLPLPLFDRQQGSIQEAQYRLLQTETEAEAVRQALIRRLAAAHARLLTSYQAVQQLQQEVLPAAREIFSVIEQGYREGKFDLLTVLDAQRTLLETTNQYLDALQNYHQARAEVEALIAQPLNAQSP</sequence>
<keyword evidence="3" id="KW-1185">Reference proteome</keyword>
<dbReference type="PANTHER" id="PTHR30203">
    <property type="entry name" value="OUTER MEMBRANE CATION EFFLUX PROTEIN"/>
    <property type="match status" value="1"/>
</dbReference>
<proteinExistence type="inferred from homology"/>
<dbReference type="PROSITE" id="PS51257">
    <property type="entry name" value="PROKAR_LIPOPROTEIN"/>
    <property type="match status" value="1"/>
</dbReference>
<dbReference type="EMBL" id="FRAU01000004">
    <property type="protein sequence ID" value="SHK58737.1"/>
    <property type="molecule type" value="Genomic_DNA"/>
</dbReference>
<dbReference type="Pfam" id="PF02321">
    <property type="entry name" value="OEP"/>
    <property type="match status" value="2"/>
</dbReference>
<name>A0A1M6TP72_9BACT</name>
<dbReference type="PANTHER" id="PTHR30203:SF24">
    <property type="entry name" value="BLR4935 PROTEIN"/>
    <property type="match status" value="1"/>
</dbReference>
<dbReference type="GO" id="GO:0015562">
    <property type="term" value="F:efflux transmembrane transporter activity"/>
    <property type="evidence" value="ECO:0007669"/>
    <property type="project" value="InterPro"/>
</dbReference>
<evidence type="ECO:0000313" key="3">
    <source>
        <dbReference type="Proteomes" id="UP000185812"/>
    </source>
</evidence>
<dbReference type="InterPro" id="IPR003423">
    <property type="entry name" value="OMP_efflux"/>
</dbReference>
<gene>
    <name evidence="2" type="ORF">SAMN04488087_1474</name>
</gene>
<dbReference type="SUPFAM" id="SSF56954">
    <property type="entry name" value="Outer membrane efflux proteins (OEP)"/>
    <property type="match status" value="1"/>
</dbReference>
<dbReference type="RefSeq" id="WP_072715331.1">
    <property type="nucleotide sequence ID" value="NZ_FRAU01000004.1"/>
</dbReference>
<dbReference type="STRING" id="633813.SAMN04488087_1474"/>